<comment type="caution">
    <text evidence="5">The sequence shown here is derived from an EMBL/GenBank/DDBJ whole genome shotgun (WGS) entry which is preliminary data.</text>
</comment>
<dbReference type="InterPro" id="IPR023232">
    <property type="entry name" value="Glyco_hydro_2_AS"/>
</dbReference>
<dbReference type="InterPro" id="IPR036156">
    <property type="entry name" value="Beta-gal/glucu_dom_sf"/>
</dbReference>
<dbReference type="RefSeq" id="WP_344681967.1">
    <property type="nucleotide sequence ID" value="NZ_BAAAUX010000016.1"/>
</dbReference>
<feature type="domain" description="Glycoside hydrolase family 2 catalytic" evidence="4">
    <location>
        <begin position="271"/>
        <end position="535"/>
    </location>
</feature>
<dbReference type="EMBL" id="BAAAUX010000016">
    <property type="protein sequence ID" value="GAA2801402.1"/>
    <property type="molecule type" value="Genomic_DNA"/>
</dbReference>
<dbReference type="InterPro" id="IPR006101">
    <property type="entry name" value="Glyco_hydro_2"/>
</dbReference>
<dbReference type="SUPFAM" id="SSF51445">
    <property type="entry name" value="(Trans)glycosidases"/>
    <property type="match status" value="1"/>
</dbReference>
<evidence type="ECO:0000256" key="1">
    <source>
        <dbReference type="ARBA" id="ARBA00007401"/>
    </source>
</evidence>
<accession>A0ABN3VJ06</accession>
<dbReference type="InterPro" id="IPR006103">
    <property type="entry name" value="Glyco_hydro_2_cat"/>
</dbReference>
<dbReference type="GO" id="GO:0016787">
    <property type="term" value="F:hydrolase activity"/>
    <property type="evidence" value="ECO:0007669"/>
    <property type="project" value="UniProtKB-KW"/>
</dbReference>
<dbReference type="PANTHER" id="PTHR42732">
    <property type="entry name" value="BETA-GALACTOSIDASE"/>
    <property type="match status" value="1"/>
</dbReference>
<proteinExistence type="inferred from homology"/>
<reference evidence="5 6" key="1">
    <citation type="journal article" date="2019" name="Int. J. Syst. Evol. Microbiol.">
        <title>The Global Catalogue of Microorganisms (GCM) 10K type strain sequencing project: providing services to taxonomists for standard genome sequencing and annotation.</title>
        <authorList>
            <consortium name="The Broad Institute Genomics Platform"/>
            <consortium name="The Broad Institute Genome Sequencing Center for Infectious Disease"/>
            <person name="Wu L."/>
            <person name="Ma J."/>
        </authorList>
    </citation>
    <scope>NUCLEOTIDE SEQUENCE [LARGE SCALE GENOMIC DNA]</scope>
    <source>
        <strain evidence="5 6">JCM 9383</strain>
    </source>
</reference>
<dbReference type="Pfam" id="PF02836">
    <property type="entry name" value="Glyco_hydro_2_C"/>
    <property type="match status" value="1"/>
</dbReference>
<sequence length="736" mass="81805">MPRAPEFRLPLLRDWLFGPETGPHLSVVDLPHTAAELSWREWDPADWERRWRYRKHFDLAPTAGTRYFLRFAGALTRAEPVLNGRVLPPHTGGYLPFEHEVTGLLRERNVLDVVVDGAFDPAAPPNHGPGTPSHAVDFWQPAGLYREVELVGVPSQHVADVFARPFSVLDDPGLDVRCELDLDRTTRGLRVSADLRRDGQLVDSTSLWLPELPPGRHPVTPRMPALDGISLWHIDDPVLYDVAVTLSSGMTPIHEHRVRTGFREARFDRSGLHLNGERIQVFGLNRHQFFPFAGGAMPERVQRRDAEILRADLNCTMVRCSHYPQHESFLTACDELGLLVWDEVPGWQHLGGGQWLDHACRDVHDMIVRDRNHPSVVLWGVRLNETPGNAAHYTRVQRLAKSLDDSRQTAGAVHPADHDTLDFQQDVFGYNDYTPSGLAPPRTDFPYLVSEAIGTLTGPSRFYRRTDPQEVLQGQAIAHARVHDLAMADERCAGLLAWAGFDYPSGNGNVFQGIKWPGVVDVFRIPKPGAAMYRAQVDPRRRPVIEPSFHWDPHSPSPVTDLGARAAIWSNLDRLELHLDGHHHATLRPARAEFPSLPHPPFFADLSTVDDVVELRVDGYLDGALALTRRFSADRSRDRLALRFDDAALISGGSDATRAELRAVDEHGADRPHVSGSVALELTGPAVLIGQNPFPLGETGGAGAVWLRSTDGTGTVRLRALHPELGVAEANIEVKP</sequence>
<dbReference type="InterPro" id="IPR051913">
    <property type="entry name" value="GH2_Domain-Containing"/>
</dbReference>
<comment type="similarity">
    <text evidence="1">Belongs to the glycosyl hydrolase 2 family.</text>
</comment>
<gene>
    <name evidence="5" type="ORF">GCM10010470_40570</name>
</gene>
<dbReference type="Proteomes" id="UP001500979">
    <property type="component" value="Unassembled WGS sequence"/>
</dbReference>
<evidence type="ECO:0000313" key="5">
    <source>
        <dbReference type="EMBL" id="GAA2801402.1"/>
    </source>
</evidence>
<dbReference type="SUPFAM" id="SSF49303">
    <property type="entry name" value="beta-Galactosidase/glucuronidase domain"/>
    <property type="match status" value="1"/>
</dbReference>
<keyword evidence="3" id="KW-0326">Glycosidase</keyword>
<keyword evidence="2 5" id="KW-0378">Hydrolase</keyword>
<keyword evidence="6" id="KW-1185">Reference proteome</keyword>
<dbReference type="InterPro" id="IPR017853">
    <property type="entry name" value="GH"/>
</dbReference>
<name>A0ABN3VJ06_9PSEU</name>
<dbReference type="InterPro" id="IPR013783">
    <property type="entry name" value="Ig-like_fold"/>
</dbReference>
<dbReference type="Gene3D" id="2.60.120.260">
    <property type="entry name" value="Galactose-binding domain-like"/>
    <property type="match status" value="1"/>
</dbReference>
<evidence type="ECO:0000256" key="3">
    <source>
        <dbReference type="ARBA" id="ARBA00023295"/>
    </source>
</evidence>
<evidence type="ECO:0000256" key="2">
    <source>
        <dbReference type="ARBA" id="ARBA00022801"/>
    </source>
</evidence>
<evidence type="ECO:0000313" key="6">
    <source>
        <dbReference type="Proteomes" id="UP001500979"/>
    </source>
</evidence>
<organism evidence="5 6">
    <name type="scientific">Saccharopolyspora taberi</name>
    <dbReference type="NCBI Taxonomy" id="60895"/>
    <lineage>
        <taxon>Bacteria</taxon>
        <taxon>Bacillati</taxon>
        <taxon>Actinomycetota</taxon>
        <taxon>Actinomycetes</taxon>
        <taxon>Pseudonocardiales</taxon>
        <taxon>Pseudonocardiaceae</taxon>
        <taxon>Saccharopolyspora</taxon>
    </lineage>
</organism>
<protein>
    <submittedName>
        <fullName evidence="5">Glycoside hydrolase family 2 TIM barrel-domain containing protein</fullName>
    </submittedName>
</protein>
<evidence type="ECO:0000259" key="4">
    <source>
        <dbReference type="Pfam" id="PF02836"/>
    </source>
</evidence>
<dbReference type="InterPro" id="IPR008979">
    <property type="entry name" value="Galactose-bd-like_sf"/>
</dbReference>
<dbReference type="PROSITE" id="PS00608">
    <property type="entry name" value="GLYCOSYL_HYDROL_F2_2"/>
    <property type="match status" value="1"/>
</dbReference>
<dbReference type="SUPFAM" id="SSF49785">
    <property type="entry name" value="Galactose-binding domain-like"/>
    <property type="match status" value="1"/>
</dbReference>
<dbReference type="PRINTS" id="PR00132">
    <property type="entry name" value="GLHYDRLASE2"/>
</dbReference>
<dbReference type="PANTHER" id="PTHR42732:SF1">
    <property type="entry name" value="BETA-MANNOSIDASE"/>
    <property type="match status" value="1"/>
</dbReference>
<dbReference type="Gene3D" id="3.20.20.80">
    <property type="entry name" value="Glycosidases"/>
    <property type="match status" value="1"/>
</dbReference>
<dbReference type="Gene3D" id="2.60.40.10">
    <property type="entry name" value="Immunoglobulins"/>
    <property type="match status" value="2"/>
</dbReference>